<dbReference type="CDD" id="cd00567">
    <property type="entry name" value="ACAD"/>
    <property type="match status" value="1"/>
</dbReference>
<reference evidence="10 11" key="1">
    <citation type="submission" date="2007-05" db="EMBL/GenBank/DDBJ databases">
        <title>Complete sequence of chromosome of Acidiphilium cryptum JF-5.</title>
        <authorList>
            <consortium name="US DOE Joint Genome Institute"/>
            <person name="Copeland A."/>
            <person name="Lucas S."/>
            <person name="Lapidus A."/>
            <person name="Barry K."/>
            <person name="Detter J.C."/>
            <person name="Glavina del Rio T."/>
            <person name="Hammon N."/>
            <person name="Israni S."/>
            <person name="Dalin E."/>
            <person name="Tice H."/>
            <person name="Pitluck S."/>
            <person name="Sims D."/>
            <person name="Brettin T."/>
            <person name="Bruce D."/>
            <person name="Han C."/>
            <person name="Schmutz J."/>
            <person name="Larimer F."/>
            <person name="Land M."/>
            <person name="Hauser L."/>
            <person name="Kyrpides N."/>
            <person name="Kim E."/>
            <person name="Magnuson T."/>
            <person name="Richardson P."/>
        </authorList>
    </citation>
    <scope>NUCLEOTIDE SEQUENCE [LARGE SCALE GENOMIC DNA]</scope>
    <source>
        <strain evidence="10 11">JF-5</strain>
    </source>
</reference>
<dbReference type="GO" id="GO:0003995">
    <property type="term" value="F:acyl-CoA dehydrogenase activity"/>
    <property type="evidence" value="ECO:0007669"/>
    <property type="project" value="TreeGrafter"/>
</dbReference>
<protein>
    <submittedName>
        <fullName evidence="10">Acyl-CoA dehydrogenase domain protein</fullName>
    </submittedName>
</protein>
<dbReference type="eggNOG" id="COG1960">
    <property type="taxonomic scope" value="Bacteria"/>
</dbReference>
<dbReference type="AlphaFoldDB" id="A5FV48"/>
<dbReference type="PANTHER" id="PTHR43884:SF20">
    <property type="entry name" value="ACYL-COA DEHYDROGENASE FADE28"/>
    <property type="match status" value="1"/>
</dbReference>
<keyword evidence="3 6" id="KW-0285">Flavoprotein</keyword>
<dbReference type="InterPro" id="IPR046373">
    <property type="entry name" value="Acyl-CoA_Oxase/DH_mid-dom_sf"/>
</dbReference>
<dbReference type="GO" id="GO:0050660">
    <property type="term" value="F:flavin adenine dinucleotide binding"/>
    <property type="evidence" value="ECO:0007669"/>
    <property type="project" value="InterPro"/>
</dbReference>
<feature type="domain" description="Acyl-CoA dehydrogenase/oxidase C-terminal" evidence="7">
    <location>
        <begin position="239"/>
        <end position="371"/>
    </location>
</feature>
<evidence type="ECO:0000256" key="2">
    <source>
        <dbReference type="ARBA" id="ARBA00009347"/>
    </source>
</evidence>
<dbReference type="RefSeq" id="WP_011941385.1">
    <property type="nucleotide sequence ID" value="NC_009484.1"/>
</dbReference>
<accession>A5FV48</accession>
<dbReference type="Pfam" id="PF02770">
    <property type="entry name" value="Acyl-CoA_dh_M"/>
    <property type="match status" value="1"/>
</dbReference>
<dbReference type="Pfam" id="PF00441">
    <property type="entry name" value="Acyl-CoA_dh_1"/>
    <property type="match status" value="1"/>
</dbReference>
<sequence length="372" mass="40193">MDFDFTEEQRLLRDSVGKLFASRYADFEKRKAYAKLPEGFDRAVWAEYAEAGLLALPFDEAQGGFGGGPVETMIVMEEIGKALALEPYLAAIVFAGAVLRHGSSAAVRDEVIPALAAGETIVAVAHTERSSRHDLEDVTTTAKRDGDHFILEGEKSVVLGGDTADWLIVSARLAGSRRDRDGIGLFLVDAKAEGVSRRGYPMQDLLRGAEISLASVRVPAARQIGDLAVLERARDETIAALCAEAVGAMEALVGLTVDYMKQRKQFGVAISVFQALQHRAVDMYVALEQARSLAIFAALSVADDDAEARGKAMALAKAGVGKALHFVGQQAIQLHGGIAMTMEYKAGHYFKRLTMIDTMFGNADHHRRRLAA</sequence>
<dbReference type="InterPro" id="IPR006091">
    <property type="entry name" value="Acyl-CoA_Oxase/DH_mid-dom"/>
</dbReference>
<comment type="cofactor">
    <cofactor evidence="1 6">
        <name>FAD</name>
        <dbReference type="ChEBI" id="CHEBI:57692"/>
    </cofactor>
</comment>
<name>A5FV48_ACICJ</name>
<evidence type="ECO:0000256" key="5">
    <source>
        <dbReference type="ARBA" id="ARBA00023002"/>
    </source>
</evidence>
<dbReference type="Gene3D" id="1.10.540.10">
    <property type="entry name" value="Acyl-CoA dehydrogenase/oxidase, N-terminal domain"/>
    <property type="match status" value="1"/>
</dbReference>
<dbReference type="InterPro" id="IPR009100">
    <property type="entry name" value="AcylCoA_DH/oxidase_NM_dom_sf"/>
</dbReference>
<dbReference type="SUPFAM" id="SSF47203">
    <property type="entry name" value="Acyl-CoA dehydrogenase C-terminal domain-like"/>
    <property type="match status" value="1"/>
</dbReference>
<dbReference type="Gene3D" id="1.20.140.10">
    <property type="entry name" value="Butyryl-CoA Dehydrogenase, subunit A, domain 3"/>
    <property type="match status" value="1"/>
</dbReference>
<dbReference type="EMBL" id="CP000697">
    <property type="protein sequence ID" value="ABQ29480.1"/>
    <property type="molecule type" value="Genomic_DNA"/>
</dbReference>
<evidence type="ECO:0000313" key="10">
    <source>
        <dbReference type="EMBL" id="ABQ29480.1"/>
    </source>
</evidence>
<dbReference type="Gene3D" id="2.40.110.10">
    <property type="entry name" value="Butyryl-CoA Dehydrogenase, subunit A, domain 2"/>
    <property type="match status" value="1"/>
</dbReference>
<evidence type="ECO:0000313" key="11">
    <source>
        <dbReference type="Proteomes" id="UP000000245"/>
    </source>
</evidence>
<dbReference type="SUPFAM" id="SSF56645">
    <property type="entry name" value="Acyl-CoA dehydrogenase NM domain-like"/>
    <property type="match status" value="1"/>
</dbReference>
<evidence type="ECO:0000259" key="9">
    <source>
        <dbReference type="Pfam" id="PF02771"/>
    </source>
</evidence>
<comment type="similarity">
    <text evidence="2 6">Belongs to the acyl-CoA dehydrogenase family.</text>
</comment>
<evidence type="ECO:0000256" key="3">
    <source>
        <dbReference type="ARBA" id="ARBA00022630"/>
    </source>
</evidence>
<feature type="domain" description="Acyl-CoA oxidase/dehydrogenase middle" evidence="8">
    <location>
        <begin position="123"/>
        <end position="199"/>
    </location>
</feature>
<evidence type="ECO:0000259" key="8">
    <source>
        <dbReference type="Pfam" id="PF02770"/>
    </source>
</evidence>
<feature type="domain" description="Acyl-CoA dehydrogenase/oxidase N-terminal" evidence="9">
    <location>
        <begin position="6"/>
        <end position="119"/>
    </location>
</feature>
<keyword evidence="11" id="KW-1185">Reference proteome</keyword>
<evidence type="ECO:0000256" key="6">
    <source>
        <dbReference type="RuleBase" id="RU362125"/>
    </source>
</evidence>
<dbReference type="Proteomes" id="UP000000245">
    <property type="component" value="Chromosome"/>
</dbReference>
<evidence type="ECO:0000259" key="7">
    <source>
        <dbReference type="Pfam" id="PF00441"/>
    </source>
</evidence>
<dbReference type="PANTHER" id="PTHR43884">
    <property type="entry name" value="ACYL-COA DEHYDROGENASE"/>
    <property type="match status" value="1"/>
</dbReference>
<organism evidence="10 11">
    <name type="scientific">Acidiphilium cryptum (strain JF-5)</name>
    <dbReference type="NCBI Taxonomy" id="349163"/>
    <lineage>
        <taxon>Bacteria</taxon>
        <taxon>Pseudomonadati</taxon>
        <taxon>Pseudomonadota</taxon>
        <taxon>Alphaproteobacteria</taxon>
        <taxon>Acetobacterales</taxon>
        <taxon>Acidocellaceae</taxon>
        <taxon>Acidiphilium</taxon>
    </lineage>
</organism>
<proteinExistence type="inferred from homology"/>
<dbReference type="InterPro" id="IPR009075">
    <property type="entry name" value="AcylCo_DH/oxidase_C"/>
</dbReference>
<dbReference type="InterPro" id="IPR013786">
    <property type="entry name" value="AcylCoA_DH/ox_N"/>
</dbReference>
<dbReference type="STRING" id="349163.Acry_0252"/>
<keyword evidence="5 6" id="KW-0560">Oxidoreductase</keyword>
<evidence type="ECO:0000256" key="4">
    <source>
        <dbReference type="ARBA" id="ARBA00022827"/>
    </source>
</evidence>
<gene>
    <name evidence="10" type="ordered locus">Acry_0252</name>
</gene>
<keyword evidence="4 6" id="KW-0274">FAD</keyword>
<dbReference type="InterPro" id="IPR037069">
    <property type="entry name" value="AcylCoA_DH/ox_N_sf"/>
</dbReference>
<evidence type="ECO:0000256" key="1">
    <source>
        <dbReference type="ARBA" id="ARBA00001974"/>
    </source>
</evidence>
<dbReference type="HOGENOM" id="CLU_018204_5_2_5"/>
<dbReference type="KEGG" id="acr:Acry_0252"/>
<dbReference type="InterPro" id="IPR036250">
    <property type="entry name" value="AcylCo_DH-like_C"/>
</dbReference>
<dbReference type="Pfam" id="PF02771">
    <property type="entry name" value="Acyl-CoA_dh_N"/>
    <property type="match status" value="1"/>
</dbReference>